<name>H1Q467_9BACT</name>
<keyword evidence="1 2" id="KW-0732">Signal</keyword>
<dbReference type="STRING" id="883158.HMPREF9140_01705"/>
<dbReference type="PANTHER" id="PTHR43405:SF1">
    <property type="entry name" value="GLYCOSYL HYDROLASE DIGH"/>
    <property type="match status" value="1"/>
</dbReference>
<comment type="caution">
    <text evidence="4">The sequence shown here is derived from an EMBL/GenBank/DDBJ whole genome shotgun (WGS) entry which is preliminary data.</text>
</comment>
<dbReference type="PATRIC" id="fig|883158.3.peg.1707"/>
<dbReference type="InterPro" id="IPR017853">
    <property type="entry name" value="GH"/>
</dbReference>
<feature type="domain" description="Glycosyl hydrolase-like 10" evidence="3">
    <location>
        <begin position="34"/>
        <end position="332"/>
    </location>
</feature>
<dbReference type="Proteomes" id="UP000016023">
    <property type="component" value="Unassembled WGS sequence"/>
</dbReference>
<dbReference type="Pfam" id="PF02638">
    <property type="entry name" value="GHL10"/>
    <property type="match status" value="1"/>
</dbReference>
<protein>
    <recommendedName>
        <fullName evidence="3">Glycosyl hydrolase-like 10 domain-containing protein</fullName>
    </recommendedName>
</protein>
<dbReference type="Gene3D" id="3.20.20.80">
    <property type="entry name" value="Glycosidases"/>
    <property type="match status" value="1"/>
</dbReference>
<evidence type="ECO:0000313" key="5">
    <source>
        <dbReference type="Proteomes" id="UP000016023"/>
    </source>
</evidence>
<accession>H1Q467</accession>
<dbReference type="InterPro" id="IPR003790">
    <property type="entry name" value="GHL10"/>
</dbReference>
<dbReference type="InterPro" id="IPR052177">
    <property type="entry name" value="Divisome_Glycosyl_Hydrolase"/>
</dbReference>
<organism evidence="4 5">
    <name type="scientific">Prevotella micans F0438</name>
    <dbReference type="NCBI Taxonomy" id="883158"/>
    <lineage>
        <taxon>Bacteria</taxon>
        <taxon>Pseudomonadati</taxon>
        <taxon>Bacteroidota</taxon>
        <taxon>Bacteroidia</taxon>
        <taxon>Bacteroidales</taxon>
        <taxon>Prevotellaceae</taxon>
        <taxon>Prevotella</taxon>
    </lineage>
</organism>
<evidence type="ECO:0000313" key="4">
    <source>
        <dbReference type="EMBL" id="EHO67988.1"/>
    </source>
</evidence>
<feature type="signal peptide" evidence="2">
    <location>
        <begin position="1"/>
        <end position="26"/>
    </location>
</feature>
<dbReference type="AlphaFoldDB" id="H1Q467"/>
<dbReference type="RefSeq" id="WP_006953236.1">
    <property type="nucleotide sequence ID" value="NZ_JH594523.1"/>
</dbReference>
<dbReference type="eggNOG" id="COG1649">
    <property type="taxonomic scope" value="Bacteria"/>
</dbReference>
<dbReference type="SUPFAM" id="SSF51445">
    <property type="entry name" value="(Trans)glycosidases"/>
    <property type="match status" value="1"/>
</dbReference>
<dbReference type="EMBL" id="AGWK01000044">
    <property type="protein sequence ID" value="EHO67988.1"/>
    <property type="molecule type" value="Genomic_DNA"/>
</dbReference>
<gene>
    <name evidence="4" type="ORF">HMPREF9140_01705</name>
</gene>
<evidence type="ECO:0000256" key="1">
    <source>
        <dbReference type="ARBA" id="ARBA00022729"/>
    </source>
</evidence>
<feature type="chain" id="PRO_5003552275" description="Glycosyl hydrolase-like 10 domain-containing protein" evidence="2">
    <location>
        <begin position="27"/>
        <end position="506"/>
    </location>
</feature>
<keyword evidence="5" id="KW-1185">Reference proteome</keyword>
<proteinExistence type="predicted"/>
<sequence length="506" mass="57904">MNKTRFLSIIMLAAFLLGAMSQPINAAGKTKKREFRGAWIQCVNGQFQGLGTSQMQATLVKQLDELQRDGINAIIFQVRAECDALYQSKYEPWSRFLTGTQGLAPSPYWDPLQWMIEQCHRRGMELHAWVNPYRAKTKGTTALATNHIAMRRPDLVFTYDSQYILNPGIAENRNYICTVIADIVRRYDIDGLHIDDYFYPYPVAGVSIPDQREYQLYNKNSLSLGDWRRSNVDRFIKQLSDTIHAAKPWVKFGVSPFGIFRNASTAPGVGSRTSGLQNYDDLYANILLWVNNGWIDYCVPQLYWEIGHKAADYKELIQWWNRNAGGRPLYIGEDVLRTVKAPDPNNPNQHQLPAKHRLYEQAENVQGTVLWYAAAVVDNPGNYAGTLRSNYWRYPALQPSMPFIDDKAPRKPGGMKVRKMDDGYYLFWKEPKGKGWKDEPYKYVVYRAEGTVAPNLDDPSNIVAITSFPLVKLNGYKDGNKKYTYVVTALDRMSNESSGKKKKIKL</sequence>
<dbReference type="HOGENOM" id="CLU_019247_2_1_10"/>
<evidence type="ECO:0000259" key="3">
    <source>
        <dbReference type="Pfam" id="PF02638"/>
    </source>
</evidence>
<dbReference type="PANTHER" id="PTHR43405">
    <property type="entry name" value="GLYCOSYL HYDROLASE DIGH"/>
    <property type="match status" value="1"/>
</dbReference>
<reference evidence="4 5" key="1">
    <citation type="submission" date="2011-12" db="EMBL/GenBank/DDBJ databases">
        <title>The Genome Sequence of Prevotella micans F0438.</title>
        <authorList>
            <consortium name="The Broad Institute Genome Sequencing Platform"/>
            <person name="Earl A."/>
            <person name="Ward D."/>
            <person name="Feldgarden M."/>
            <person name="Gevers D."/>
            <person name="Izard J."/>
            <person name="Baranova O.V."/>
            <person name="Blanton J.M."/>
            <person name="Wade W.G."/>
            <person name="Dewhirst F.E."/>
            <person name="Young S.K."/>
            <person name="Zeng Q."/>
            <person name="Gargeya S."/>
            <person name="Fitzgerald M."/>
            <person name="Haas B."/>
            <person name="Abouelleil A."/>
            <person name="Alvarado L."/>
            <person name="Arachchi H.M."/>
            <person name="Berlin A."/>
            <person name="Chapman S.B."/>
            <person name="Gearin G."/>
            <person name="Goldberg J."/>
            <person name="Griggs A."/>
            <person name="Gujja S."/>
            <person name="Hansen M."/>
            <person name="Heiman D."/>
            <person name="Howarth C."/>
            <person name="Larimer J."/>
            <person name="Lui A."/>
            <person name="MacDonald P.J.P."/>
            <person name="McCowen C."/>
            <person name="Montmayeur A."/>
            <person name="Murphy C."/>
            <person name="Neiman D."/>
            <person name="Pearson M."/>
            <person name="Priest M."/>
            <person name="Roberts A."/>
            <person name="Saif S."/>
            <person name="Shea T."/>
            <person name="Sisk P."/>
            <person name="Stolte C."/>
            <person name="Sykes S."/>
            <person name="Wortman J."/>
            <person name="Nusbaum C."/>
            <person name="Birren B."/>
        </authorList>
    </citation>
    <scope>NUCLEOTIDE SEQUENCE [LARGE SCALE GENOMIC DNA]</scope>
    <source>
        <strain evidence="4 5">F0438</strain>
    </source>
</reference>
<evidence type="ECO:0000256" key="2">
    <source>
        <dbReference type="SAM" id="SignalP"/>
    </source>
</evidence>